<organism evidence="1 2">
    <name type="scientific">Candidatus Chisholmbacteria bacterium RIFCSPHIGHO2_01_FULL_52_32</name>
    <dbReference type="NCBI Taxonomy" id="1797591"/>
    <lineage>
        <taxon>Bacteria</taxon>
        <taxon>Candidatus Chisholmiibacteriota</taxon>
    </lineage>
</organism>
<gene>
    <name evidence="1" type="ORF">A2786_01415</name>
</gene>
<evidence type="ECO:0000313" key="2">
    <source>
        <dbReference type="Proteomes" id="UP000179233"/>
    </source>
</evidence>
<proteinExistence type="predicted"/>
<dbReference type="AlphaFoldDB" id="A0A1G1VS13"/>
<protein>
    <submittedName>
        <fullName evidence="1">Uncharacterized protein</fullName>
    </submittedName>
</protein>
<comment type="caution">
    <text evidence="1">The sequence shown here is derived from an EMBL/GenBank/DDBJ whole genome shotgun (WGS) entry which is preliminary data.</text>
</comment>
<dbReference type="Proteomes" id="UP000179233">
    <property type="component" value="Unassembled WGS sequence"/>
</dbReference>
<reference evidence="1 2" key="1">
    <citation type="journal article" date="2016" name="Nat. Commun.">
        <title>Thousands of microbial genomes shed light on interconnected biogeochemical processes in an aquifer system.</title>
        <authorList>
            <person name="Anantharaman K."/>
            <person name="Brown C.T."/>
            <person name="Hug L.A."/>
            <person name="Sharon I."/>
            <person name="Castelle C.J."/>
            <person name="Probst A.J."/>
            <person name="Thomas B.C."/>
            <person name="Singh A."/>
            <person name="Wilkins M.J."/>
            <person name="Karaoz U."/>
            <person name="Brodie E.L."/>
            <person name="Williams K.H."/>
            <person name="Hubbard S.S."/>
            <person name="Banfield J.F."/>
        </authorList>
    </citation>
    <scope>NUCLEOTIDE SEQUENCE [LARGE SCALE GENOMIC DNA]</scope>
</reference>
<name>A0A1G1VS13_9BACT</name>
<evidence type="ECO:0000313" key="1">
    <source>
        <dbReference type="EMBL" id="OGY18160.1"/>
    </source>
</evidence>
<sequence length="75" mass="8259">MDETSQKEDPISDETAAIRRLNSAGQRTGDQETQDAAVVRAARLGRKNKDFDLTNPTTAKILGLTHEGNDHKKKP</sequence>
<dbReference type="EMBL" id="MHCJ01000003">
    <property type="protein sequence ID" value="OGY18160.1"/>
    <property type="molecule type" value="Genomic_DNA"/>
</dbReference>
<accession>A0A1G1VS13</accession>